<proteinExistence type="predicted"/>
<accession>A0AAW2Z9V2</accession>
<dbReference type="Proteomes" id="UP001431209">
    <property type="component" value="Unassembled WGS sequence"/>
</dbReference>
<feature type="region of interest" description="Disordered" evidence="1">
    <location>
        <begin position="369"/>
        <end position="413"/>
    </location>
</feature>
<dbReference type="Pfam" id="PF00665">
    <property type="entry name" value="rve"/>
    <property type="match status" value="1"/>
</dbReference>
<evidence type="ECO:0000313" key="4">
    <source>
        <dbReference type="Proteomes" id="UP001431209"/>
    </source>
</evidence>
<dbReference type="AlphaFoldDB" id="A0AAW2Z9V2"/>
<protein>
    <recommendedName>
        <fullName evidence="2">Integrase catalytic domain-containing protein</fullName>
    </recommendedName>
</protein>
<dbReference type="EMBL" id="JAOPGA020001154">
    <property type="protein sequence ID" value="KAL0485609.1"/>
    <property type="molecule type" value="Genomic_DNA"/>
</dbReference>
<dbReference type="GO" id="GO:0003676">
    <property type="term" value="F:nucleic acid binding"/>
    <property type="evidence" value="ECO:0007669"/>
    <property type="project" value="InterPro"/>
</dbReference>
<gene>
    <name evidence="3" type="ORF">AKO1_003170</name>
</gene>
<evidence type="ECO:0000259" key="2">
    <source>
        <dbReference type="PROSITE" id="PS50994"/>
    </source>
</evidence>
<dbReference type="GO" id="GO:0015074">
    <property type="term" value="P:DNA integration"/>
    <property type="evidence" value="ECO:0007669"/>
    <property type="project" value="InterPro"/>
</dbReference>
<name>A0AAW2Z9V2_9EUKA</name>
<dbReference type="PANTHER" id="PTHR37984:SF5">
    <property type="entry name" value="PROTEIN NYNRIN-LIKE"/>
    <property type="match status" value="1"/>
</dbReference>
<feature type="domain" description="Integrase catalytic" evidence="2">
    <location>
        <begin position="1"/>
        <end position="152"/>
    </location>
</feature>
<evidence type="ECO:0000313" key="3">
    <source>
        <dbReference type="EMBL" id="KAL0485609.1"/>
    </source>
</evidence>
<dbReference type="InterPro" id="IPR036397">
    <property type="entry name" value="RNaseH_sf"/>
</dbReference>
<organism evidence="3 4">
    <name type="scientific">Acrasis kona</name>
    <dbReference type="NCBI Taxonomy" id="1008807"/>
    <lineage>
        <taxon>Eukaryota</taxon>
        <taxon>Discoba</taxon>
        <taxon>Heterolobosea</taxon>
        <taxon>Tetramitia</taxon>
        <taxon>Eutetramitia</taxon>
        <taxon>Acrasidae</taxon>
        <taxon>Acrasis</taxon>
    </lineage>
</organism>
<dbReference type="InterPro" id="IPR012337">
    <property type="entry name" value="RNaseH-like_sf"/>
</dbReference>
<dbReference type="Gene3D" id="3.30.420.10">
    <property type="entry name" value="Ribonuclease H-like superfamily/Ribonuclease H"/>
    <property type="match status" value="1"/>
</dbReference>
<feature type="region of interest" description="Disordered" evidence="1">
    <location>
        <begin position="297"/>
        <end position="333"/>
    </location>
</feature>
<comment type="caution">
    <text evidence="3">The sequence shown here is derived from an EMBL/GenBank/DDBJ whole genome shotgun (WGS) entry which is preliminary data.</text>
</comment>
<feature type="compositionally biased region" description="Acidic residues" evidence="1">
    <location>
        <begin position="304"/>
        <end position="327"/>
    </location>
</feature>
<evidence type="ECO:0000256" key="1">
    <source>
        <dbReference type="SAM" id="MobiDB-lite"/>
    </source>
</evidence>
<keyword evidence="4" id="KW-1185">Reference proteome</keyword>
<dbReference type="SUPFAM" id="SSF53098">
    <property type="entry name" value="Ribonuclease H-like"/>
    <property type="match status" value="1"/>
</dbReference>
<reference evidence="3 4" key="1">
    <citation type="submission" date="2024-03" db="EMBL/GenBank/DDBJ databases">
        <title>The Acrasis kona genome and developmental transcriptomes reveal deep origins of eukaryotic multicellular pathways.</title>
        <authorList>
            <person name="Sheikh S."/>
            <person name="Fu C.-J."/>
            <person name="Brown M.W."/>
            <person name="Baldauf S.L."/>
        </authorList>
    </citation>
    <scope>NUCLEOTIDE SEQUENCE [LARGE SCALE GENOMIC DNA]</scope>
    <source>
        <strain evidence="3 4">ATCC MYA-3509</strain>
    </source>
</reference>
<dbReference type="PANTHER" id="PTHR37984">
    <property type="entry name" value="PROTEIN CBG26694"/>
    <property type="match status" value="1"/>
</dbReference>
<dbReference type="InterPro" id="IPR050951">
    <property type="entry name" value="Retrovirus_Pol_polyprotein"/>
</dbReference>
<dbReference type="InterPro" id="IPR001584">
    <property type="entry name" value="Integrase_cat-core"/>
</dbReference>
<sequence length="526" mass="60313">MHHLQVDYTFYSDYKILNYVDHFTKRVWSFSTPTKEGKHVIKALELIKAEVGIYPTIFHSDNGGEFVNDGLSEFCILHNIEERHGQAYNPQCQGAIEAANKTIKIVIDNIRLGQDTSKLPFHAQLEMANLAYNGRIHTTTKVTPFEALNTCIFINPKLKAQATEEQLQKATSMHLLIRNNTAKRNALDLKKSGNKQMRRNITIRTGDYVWYTEGLKHKKKKLVGQQKKDKQHYGLVVARSDNNRCLVTWLLTNGGPKGEKMDVNPNSLESASRNWYKVSHLYKCPLKRVPVDGKLSEEVIVPESEAEEEEEVEGEDEDEEQEQEQEEPATFNLANTRELNSAVQNMDLEQLSALVTAAFEKIQSLQQLHVPQTAPEPTPKPIMETEPYKSTTTIKKRRKRKEHSDAPAPTKRRVDGILDLETENRQEDISPEFRVIVPTIQFAKPGDKVIIKKNDIEIGRGEVYDLQEWHQTKLPITHLMVGITETTQIKTLIPLKEPGQKKRTLWNDFLVGDFVGWCREWLEVVQ</sequence>
<dbReference type="PROSITE" id="PS50994">
    <property type="entry name" value="INTEGRASE"/>
    <property type="match status" value="1"/>
</dbReference>